<keyword evidence="2" id="KW-0472">Membrane</keyword>
<dbReference type="EMBL" id="SDKM01000013">
    <property type="protein sequence ID" value="RYP86013.1"/>
    <property type="molecule type" value="Genomic_DNA"/>
</dbReference>
<dbReference type="AlphaFoldDB" id="A0A4Q4ZDC0"/>
<protein>
    <submittedName>
        <fullName evidence="3">Copper transporter</fullName>
    </submittedName>
</protein>
<sequence length="349" mass="34642">MAHPAAGPARGGRRDRGDPGGPGVVGRPAAAPVRPHRPDPRTVPVTRLRHHSVSILAVLLALALGVALGGGPLSDLGKAVADDGGSGRDADTLAAELAAERTAGDYQDEVTSGLVPAAVKGQLTLRPVSIVVLPGADQQTVAALTAGVAQAGGTVSGRYGARPDLLAPDKKSLVDTLSSQVTEAVGTAAVAPDATTYVRMGQLIGRAVASVSDHGAATDQAATDILGSLRGAKLMSSPAETTQRGSLVLVVLGDEPTDKAGETNIYGGLLTGLASTADGVVVAGTTASATGGVLQTLRADDETAAVVSTVDSVQTEAGRLATVLALAQEKQGGPRHYGVDGTDGPLPQG</sequence>
<keyword evidence="2" id="KW-0812">Transmembrane</keyword>
<keyword evidence="2" id="KW-1133">Transmembrane helix</keyword>
<evidence type="ECO:0000256" key="2">
    <source>
        <dbReference type="SAM" id="Phobius"/>
    </source>
</evidence>
<dbReference type="GO" id="GO:0016020">
    <property type="term" value="C:membrane"/>
    <property type="evidence" value="ECO:0007669"/>
    <property type="project" value="InterPro"/>
</dbReference>
<name>A0A4Q4ZDC0_9ACTN</name>
<proteinExistence type="predicted"/>
<dbReference type="GO" id="GO:0055070">
    <property type="term" value="P:copper ion homeostasis"/>
    <property type="evidence" value="ECO:0007669"/>
    <property type="project" value="InterPro"/>
</dbReference>
<evidence type="ECO:0000256" key="1">
    <source>
        <dbReference type="SAM" id="MobiDB-lite"/>
    </source>
</evidence>
<keyword evidence="4" id="KW-1185">Reference proteome</keyword>
<reference evidence="3 4" key="1">
    <citation type="submission" date="2019-01" db="EMBL/GenBank/DDBJ databases">
        <title>Nocardioides guangzhouensis sp. nov., an actinobacterium isolated from soil.</title>
        <authorList>
            <person name="Fu Y."/>
            <person name="Cai Y."/>
            <person name="Lin Z."/>
            <person name="Chen P."/>
        </authorList>
    </citation>
    <scope>NUCLEOTIDE SEQUENCE [LARGE SCALE GENOMIC DNA]</scope>
    <source>
        <strain evidence="3 4">130</strain>
    </source>
</reference>
<evidence type="ECO:0000313" key="3">
    <source>
        <dbReference type="EMBL" id="RYP86013.1"/>
    </source>
</evidence>
<dbReference type="Proteomes" id="UP000295198">
    <property type="component" value="Unassembled WGS sequence"/>
</dbReference>
<feature type="region of interest" description="Disordered" evidence="1">
    <location>
        <begin position="1"/>
        <end position="44"/>
    </location>
</feature>
<accession>A0A4Q4ZDC0</accession>
<evidence type="ECO:0000313" key="4">
    <source>
        <dbReference type="Proteomes" id="UP000295198"/>
    </source>
</evidence>
<gene>
    <name evidence="3" type="ORF">EKO23_10305</name>
</gene>
<dbReference type="Pfam" id="PF11382">
    <property type="entry name" value="MctB"/>
    <property type="match status" value="1"/>
</dbReference>
<dbReference type="InterPro" id="IPR021522">
    <property type="entry name" value="MctB"/>
</dbReference>
<dbReference type="OrthoDB" id="3782068at2"/>
<feature type="transmembrane region" description="Helical" evidence="2">
    <location>
        <begin position="53"/>
        <end position="73"/>
    </location>
</feature>
<organism evidence="3 4">
    <name type="scientific">Nocardioides guangzhouensis</name>
    <dbReference type="NCBI Taxonomy" id="2497878"/>
    <lineage>
        <taxon>Bacteria</taxon>
        <taxon>Bacillati</taxon>
        <taxon>Actinomycetota</taxon>
        <taxon>Actinomycetes</taxon>
        <taxon>Propionibacteriales</taxon>
        <taxon>Nocardioidaceae</taxon>
        <taxon>Nocardioides</taxon>
    </lineage>
</organism>
<comment type="caution">
    <text evidence="3">The sequence shown here is derived from an EMBL/GenBank/DDBJ whole genome shotgun (WGS) entry which is preliminary data.</text>
</comment>